<protein>
    <submittedName>
        <fullName evidence="10">Related to FK506 suppressor Sfk1</fullName>
    </submittedName>
</protein>
<dbReference type="STRING" id="112498.A0A2D3V6N4"/>
<dbReference type="EMBL" id="FJUY01000005">
    <property type="protein sequence ID" value="CZT18194.1"/>
    <property type="molecule type" value="Genomic_DNA"/>
</dbReference>
<evidence type="ECO:0000256" key="5">
    <source>
        <dbReference type="ARBA" id="ARBA00022989"/>
    </source>
</evidence>
<dbReference type="PANTHER" id="PTHR12892">
    <property type="entry name" value="FGF RECEPTOR ACTIVATING PROTEIN 1"/>
    <property type="match status" value="1"/>
</dbReference>
<feature type="transmembrane region" description="Helical" evidence="8">
    <location>
        <begin position="7"/>
        <end position="30"/>
    </location>
</feature>
<feature type="transmembrane region" description="Helical" evidence="8">
    <location>
        <begin position="60"/>
        <end position="77"/>
    </location>
</feature>
<sequence length="291" mass="33039">MFGLSYWFLPLFAGCTWLGTLLAMLGRWVAIGSPHYPEMEPNQQVAFISDVGATSWGKPLFIAGSAVAVVVFDLAFVSERWLRHKGRLTKNYNRTEKILSVFATIFAIVGAAGLILLTIFDTRRHPKTHRAMLVVFIAGYIISAIFICAEYQRLGIHYRDYRILAISFWIKLGFIFLEIALVIAFGVLQLYDMYNPAAYIEWIISLVYIFYVWSYIIDFLPATKTRSYEDRFVHPHEVPKIRAQDDEMAMQTQANGNMMGGPVYSGGGGQPDAADTYLNYRPNGQEPSRNF</sequence>
<dbReference type="AlphaFoldDB" id="A0A2D3V6N4"/>
<dbReference type="InterPro" id="IPR019402">
    <property type="entry name" value="CWH43_N"/>
</dbReference>
<feature type="transmembrane region" description="Helical" evidence="8">
    <location>
        <begin position="98"/>
        <end position="120"/>
    </location>
</feature>
<comment type="subcellular location">
    <subcellularLocation>
        <location evidence="1">Golgi apparatus membrane</location>
        <topology evidence="1">Multi-pass membrane protein</topology>
    </subcellularLocation>
</comment>
<proteinExistence type="inferred from homology"/>
<keyword evidence="5 8" id="KW-1133">Transmembrane helix</keyword>
<reference evidence="10 11" key="1">
    <citation type="submission" date="2016-03" db="EMBL/GenBank/DDBJ databases">
        <authorList>
            <person name="Ploux O."/>
        </authorList>
    </citation>
    <scope>NUCLEOTIDE SEQUENCE [LARGE SCALE GENOMIC DNA]</scope>
    <source>
        <strain evidence="10 11">URUG2</strain>
    </source>
</reference>
<dbReference type="GO" id="GO:0005789">
    <property type="term" value="C:endoplasmic reticulum membrane"/>
    <property type="evidence" value="ECO:0007669"/>
    <property type="project" value="TreeGrafter"/>
</dbReference>
<feature type="transmembrane region" description="Helical" evidence="8">
    <location>
        <begin position="132"/>
        <end position="151"/>
    </location>
</feature>
<dbReference type="GO" id="GO:0006506">
    <property type="term" value="P:GPI anchor biosynthetic process"/>
    <property type="evidence" value="ECO:0007669"/>
    <property type="project" value="UniProtKB-KW"/>
</dbReference>
<name>A0A2D3V6N4_9PEZI</name>
<evidence type="ECO:0000259" key="9">
    <source>
        <dbReference type="Pfam" id="PF10277"/>
    </source>
</evidence>
<gene>
    <name evidence="10" type="ORF">RCC_04034</name>
</gene>
<dbReference type="GO" id="GO:0000139">
    <property type="term" value="C:Golgi membrane"/>
    <property type="evidence" value="ECO:0007669"/>
    <property type="project" value="UniProtKB-SubCell"/>
</dbReference>
<dbReference type="GeneID" id="35599218"/>
<evidence type="ECO:0000313" key="11">
    <source>
        <dbReference type="Proteomes" id="UP000225277"/>
    </source>
</evidence>
<dbReference type="OrthoDB" id="10032492at2759"/>
<evidence type="ECO:0000256" key="8">
    <source>
        <dbReference type="SAM" id="Phobius"/>
    </source>
</evidence>
<comment type="similarity">
    <text evidence="2">Belongs to the PGAP2 family.</text>
</comment>
<dbReference type="Pfam" id="PF10277">
    <property type="entry name" value="Frag1"/>
    <property type="match status" value="1"/>
</dbReference>
<evidence type="ECO:0000256" key="4">
    <source>
        <dbReference type="ARBA" id="ARBA00022692"/>
    </source>
</evidence>
<dbReference type="InterPro" id="IPR039545">
    <property type="entry name" value="PGAP2"/>
</dbReference>
<evidence type="ECO:0000256" key="3">
    <source>
        <dbReference type="ARBA" id="ARBA00022502"/>
    </source>
</evidence>
<evidence type="ECO:0000313" key="10">
    <source>
        <dbReference type="EMBL" id="CZT18194.1"/>
    </source>
</evidence>
<accession>A0A2D3V6N4</accession>
<evidence type="ECO:0000256" key="7">
    <source>
        <dbReference type="ARBA" id="ARBA00023136"/>
    </source>
</evidence>
<organism evidence="10 11">
    <name type="scientific">Ramularia collo-cygni</name>
    <dbReference type="NCBI Taxonomy" id="112498"/>
    <lineage>
        <taxon>Eukaryota</taxon>
        <taxon>Fungi</taxon>
        <taxon>Dikarya</taxon>
        <taxon>Ascomycota</taxon>
        <taxon>Pezizomycotina</taxon>
        <taxon>Dothideomycetes</taxon>
        <taxon>Dothideomycetidae</taxon>
        <taxon>Mycosphaerellales</taxon>
        <taxon>Mycosphaerellaceae</taxon>
        <taxon>Ramularia</taxon>
    </lineage>
</organism>
<dbReference type="RefSeq" id="XP_023625084.1">
    <property type="nucleotide sequence ID" value="XM_023769316.1"/>
</dbReference>
<feature type="domain" description="CWH43-like N-terminal" evidence="9">
    <location>
        <begin position="6"/>
        <end position="220"/>
    </location>
</feature>
<evidence type="ECO:0000256" key="1">
    <source>
        <dbReference type="ARBA" id="ARBA00004653"/>
    </source>
</evidence>
<keyword evidence="11" id="KW-1185">Reference proteome</keyword>
<keyword evidence="4 8" id="KW-0812">Transmembrane</keyword>
<keyword evidence="6" id="KW-0333">Golgi apparatus</keyword>
<feature type="transmembrane region" description="Helical" evidence="8">
    <location>
        <begin position="163"/>
        <end position="191"/>
    </location>
</feature>
<evidence type="ECO:0000256" key="6">
    <source>
        <dbReference type="ARBA" id="ARBA00023034"/>
    </source>
</evidence>
<keyword evidence="3" id="KW-0337">GPI-anchor biosynthesis</keyword>
<feature type="transmembrane region" description="Helical" evidence="8">
    <location>
        <begin position="197"/>
        <end position="217"/>
    </location>
</feature>
<dbReference type="Proteomes" id="UP000225277">
    <property type="component" value="Unassembled WGS sequence"/>
</dbReference>
<keyword evidence="7 8" id="KW-0472">Membrane</keyword>
<evidence type="ECO:0000256" key="2">
    <source>
        <dbReference type="ARBA" id="ARBA00007414"/>
    </source>
</evidence>
<dbReference type="PANTHER" id="PTHR12892:SF11">
    <property type="entry name" value="POST-GPI ATTACHMENT TO PROTEINS FACTOR 2"/>
    <property type="match status" value="1"/>
</dbReference>